<evidence type="ECO:0000313" key="2">
    <source>
        <dbReference type="Proteomes" id="UP000628775"/>
    </source>
</evidence>
<proteinExistence type="predicted"/>
<dbReference type="Proteomes" id="UP000628775">
    <property type="component" value="Unassembled WGS sequence"/>
</dbReference>
<keyword evidence="2" id="KW-1185">Reference proteome</keyword>
<reference evidence="1" key="2">
    <citation type="submission" date="2020-09" db="EMBL/GenBank/DDBJ databases">
        <authorList>
            <person name="Sun Q."/>
            <person name="Zhou Y."/>
        </authorList>
    </citation>
    <scope>NUCLEOTIDE SEQUENCE</scope>
    <source>
        <strain evidence="1">CGMCC 1.15371</strain>
    </source>
</reference>
<organism evidence="1 2">
    <name type="scientific">Pullulanibacillus camelliae</name>
    <dbReference type="NCBI Taxonomy" id="1707096"/>
    <lineage>
        <taxon>Bacteria</taxon>
        <taxon>Bacillati</taxon>
        <taxon>Bacillota</taxon>
        <taxon>Bacilli</taxon>
        <taxon>Bacillales</taxon>
        <taxon>Sporolactobacillaceae</taxon>
        <taxon>Pullulanibacillus</taxon>
    </lineage>
</organism>
<evidence type="ECO:0000313" key="1">
    <source>
        <dbReference type="EMBL" id="GGE42389.1"/>
    </source>
</evidence>
<name>A0A8J2W3S5_9BACL</name>
<comment type="caution">
    <text evidence="1">The sequence shown here is derived from an EMBL/GenBank/DDBJ whole genome shotgun (WGS) entry which is preliminary data.</text>
</comment>
<accession>A0A8J2W3S5</accession>
<dbReference type="EMBL" id="BMIR01000009">
    <property type="protein sequence ID" value="GGE42389.1"/>
    <property type="molecule type" value="Genomic_DNA"/>
</dbReference>
<reference evidence="1" key="1">
    <citation type="journal article" date="2014" name="Int. J. Syst. Evol. Microbiol.">
        <title>Complete genome sequence of Corynebacterium casei LMG S-19264T (=DSM 44701T), isolated from a smear-ripened cheese.</title>
        <authorList>
            <consortium name="US DOE Joint Genome Institute (JGI-PGF)"/>
            <person name="Walter F."/>
            <person name="Albersmeier A."/>
            <person name="Kalinowski J."/>
            <person name="Ruckert C."/>
        </authorList>
    </citation>
    <scope>NUCLEOTIDE SEQUENCE</scope>
    <source>
        <strain evidence="1">CGMCC 1.15371</strain>
    </source>
</reference>
<dbReference type="AlphaFoldDB" id="A0A8J2W3S5"/>
<sequence>MIAASVPAELNIKYVTNTLYSQQYNPSRNEEFSYFDKKTHSLTSQKAIYYNQKELEQP</sequence>
<gene>
    <name evidence="1" type="ORF">GCM10011391_21480</name>
</gene>
<protein>
    <submittedName>
        <fullName evidence="1">Uncharacterized protein</fullName>
    </submittedName>
</protein>